<dbReference type="Proteomes" id="UP000239899">
    <property type="component" value="Unassembled WGS sequence"/>
</dbReference>
<dbReference type="EMBL" id="LHPG02000003">
    <property type="protein sequence ID" value="PRW59713.1"/>
    <property type="molecule type" value="Genomic_DNA"/>
</dbReference>
<feature type="transmembrane region" description="Helical" evidence="1">
    <location>
        <begin position="38"/>
        <end position="60"/>
    </location>
</feature>
<evidence type="ECO:0000256" key="1">
    <source>
        <dbReference type="SAM" id="Phobius"/>
    </source>
</evidence>
<keyword evidence="1" id="KW-1133">Transmembrane helix</keyword>
<dbReference type="InterPro" id="IPR020845">
    <property type="entry name" value="AMP-binding_CS"/>
</dbReference>
<organism evidence="3 4">
    <name type="scientific">Chlorella sorokiniana</name>
    <name type="common">Freshwater green alga</name>
    <dbReference type="NCBI Taxonomy" id="3076"/>
    <lineage>
        <taxon>Eukaryota</taxon>
        <taxon>Viridiplantae</taxon>
        <taxon>Chlorophyta</taxon>
        <taxon>core chlorophytes</taxon>
        <taxon>Trebouxiophyceae</taxon>
        <taxon>Chlorellales</taxon>
        <taxon>Chlorellaceae</taxon>
        <taxon>Chlorella clade</taxon>
        <taxon>Chlorella</taxon>
    </lineage>
</organism>
<protein>
    <submittedName>
        <fullName evidence="3">Acetyl-synthetase</fullName>
    </submittedName>
</protein>
<reference evidence="3 4" key="1">
    <citation type="journal article" date="2018" name="Plant J.">
        <title>Genome sequences of Chlorella sorokiniana UTEX 1602 and Micractinium conductrix SAG 241.80: implications to maltose excretion by a green alga.</title>
        <authorList>
            <person name="Arriola M.B."/>
            <person name="Velmurugan N."/>
            <person name="Zhang Y."/>
            <person name="Plunkett M.H."/>
            <person name="Hondzo H."/>
            <person name="Barney B.M."/>
        </authorList>
    </citation>
    <scope>NUCLEOTIDE SEQUENCE [LARGE SCALE GENOMIC DNA]</scope>
    <source>
        <strain evidence="4">UTEX 1602</strain>
    </source>
</reference>
<evidence type="ECO:0000259" key="2">
    <source>
        <dbReference type="Pfam" id="PF00501"/>
    </source>
</evidence>
<dbReference type="InterPro" id="IPR045851">
    <property type="entry name" value="AMP-bd_C_sf"/>
</dbReference>
<dbReference type="STRING" id="3076.A0A2P6U077"/>
<keyword evidence="1" id="KW-0812">Transmembrane</keyword>
<accession>A0A2P6U077</accession>
<dbReference type="InterPro" id="IPR042099">
    <property type="entry name" value="ANL_N_sf"/>
</dbReference>
<dbReference type="SUPFAM" id="SSF56801">
    <property type="entry name" value="Acetyl-CoA synthetase-like"/>
    <property type="match status" value="1"/>
</dbReference>
<dbReference type="PROSITE" id="PS00455">
    <property type="entry name" value="AMP_BINDING"/>
    <property type="match status" value="1"/>
</dbReference>
<name>A0A2P6U077_CHLSO</name>
<evidence type="ECO:0000313" key="3">
    <source>
        <dbReference type="EMBL" id="PRW59713.1"/>
    </source>
</evidence>
<proteinExistence type="predicted"/>
<dbReference type="InterPro" id="IPR000873">
    <property type="entry name" value="AMP-dep_synth/lig_dom"/>
</dbReference>
<dbReference type="Pfam" id="PF00501">
    <property type="entry name" value="AMP-binding"/>
    <property type="match status" value="1"/>
</dbReference>
<dbReference type="Gene3D" id="3.40.50.12780">
    <property type="entry name" value="N-terminal domain of ligase-like"/>
    <property type="match status" value="1"/>
</dbReference>
<dbReference type="PANTHER" id="PTHR44378:SF2">
    <property type="entry name" value="ACYL-ACTIVATING ENZYME 17, PEROXISOMAL-RELATED"/>
    <property type="match status" value="1"/>
</dbReference>
<sequence>MSLGQLTQRSAHVAAALRAAGLQPGDAVALNTPMTAEAVVALLGILLAGCVVVAVADSFAAGEIASRLRITGAKAVITQDVILRGGQALPLYARVVEAGAPPAFVLPAAEDFRLLVQLRPGDTSWQDFLSAGQPSKAVQAHVAASDDPAIVLFSSGTTGEPKAIPWSHTTPLRCAANAFFHQDVRRGDVVCWPTNMGWMLGPWLVFAALLNGATIALLHGSPQGRPFGEFVQAAHVTMLGVVPSIVKAWRASDCMHGLDWSGIRCFSSAGEASAPDDVLWLMARAGYKPVIDSCGGTEIAGSFLTGSPLQPQAPSTFSTPAIGHCPVIITQPGDGSQALSVHGDGAAVTGELAILVPALGTSQHLLNGDHAQVYFEGMPALESGSLSNLAGSSEEGSSSTSSSWFLRRHGDAFERLPGGAYRALGRLDDTMNLGGIKVSSVELERACVEGVEGVLEAAAVACPPPGGGPDQLHLFLVLRPGAAAGLPPPQLRARCQAAISAKLNPLFKVHSVRCVGELPRNASNKVLRAALRAAVAKEGASRL</sequence>
<feature type="domain" description="AMP-dependent synthetase/ligase" evidence="2">
    <location>
        <begin position="3"/>
        <end position="329"/>
    </location>
</feature>
<dbReference type="AlphaFoldDB" id="A0A2P6U077"/>
<keyword evidence="1" id="KW-0472">Membrane</keyword>
<gene>
    <name evidence="3" type="ORF">C2E21_1619</name>
</gene>
<dbReference type="Gene3D" id="3.30.300.30">
    <property type="match status" value="1"/>
</dbReference>
<keyword evidence="4" id="KW-1185">Reference proteome</keyword>
<evidence type="ECO:0000313" key="4">
    <source>
        <dbReference type="Proteomes" id="UP000239899"/>
    </source>
</evidence>
<dbReference type="OrthoDB" id="10253115at2759"/>
<dbReference type="PANTHER" id="PTHR44378">
    <property type="entry name" value="ACYL-ACTIVATING ENZYME 17, PEROXISOMAL-RELATED"/>
    <property type="match status" value="1"/>
</dbReference>
<comment type="caution">
    <text evidence="3">The sequence shown here is derived from an EMBL/GenBank/DDBJ whole genome shotgun (WGS) entry which is preliminary data.</text>
</comment>